<dbReference type="InterPro" id="IPR035892">
    <property type="entry name" value="C2_domain_sf"/>
</dbReference>
<dbReference type="AlphaFoldDB" id="A0A8J4TL57"/>
<dbReference type="InterPro" id="IPR014020">
    <property type="entry name" value="Tensin_C2-dom"/>
</dbReference>
<accession>A0A8J4TL57</accession>
<dbReference type="Gene3D" id="2.60.40.1110">
    <property type="match status" value="1"/>
</dbReference>
<evidence type="ECO:0000313" key="3">
    <source>
        <dbReference type="EMBL" id="KAF5401459.1"/>
    </source>
</evidence>
<evidence type="ECO:0000259" key="2">
    <source>
        <dbReference type="PROSITE" id="PS51182"/>
    </source>
</evidence>
<organism evidence="3 4">
    <name type="scientific">Paragonimus heterotremus</name>
    <dbReference type="NCBI Taxonomy" id="100268"/>
    <lineage>
        <taxon>Eukaryota</taxon>
        <taxon>Metazoa</taxon>
        <taxon>Spiralia</taxon>
        <taxon>Lophotrochozoa</taxon>
        <taxon>Platyhelminthes</taxon>
        <taxon>Trematoda</taxon>
        <taxon>Digenea</taxon>
        <taxon>Plagiorchiida</taxon>
        <taxon>Troglotremata</taxon>
        <taxon>Troglotrematidae</taxon>
        <taxon>Paragonimus</taxon>
    </lineage>
</organism>
<protein>
    <recommendedName>
        <fullName evidence="2">C2 tensin-type domain-containing protein</fullName>
    </recommendedName>
</protein>
<evidence type="ECO:0000313" key="4">
    <source>
        <dbReference type="Proteomes" id="UP000748531"/>
    </source>
</evidence>
<keyword evidence="4" id="KW-1185">Reference proteome</keyword>
<dbReference type="Pfam" id="PF10409">
    <property type="entry name" value="PTEN_C2"/>
    <property type="match status" value="1"/>
</dbReference>
<feature type="compositionally biased region" description="Polar residues" evidence="1">
    <location>
        <begin position="145"/>
        <end position="166"/>
    </location>
</feature>
<gene>
    <name evidence="3" type="ORF">PHET_05074</name>
</gene>
<feature type="region of interest" description="Disordered" evidence="1">
    <location>
        <begin position="323"/>
        <end position="428"/>
    </location>
</feature>
<comment type="caution">
    <text evidence="3">The sequence shown here is derived from an EMBL/GenBank/DDBJ whole genome shotgun (WGS) entry which is preliminary data.</text>
</comment>
<feature type="compositionally biased region" description="Basic and acidic residues" evidence="1">
    <location>
        <begin position="400"/>
        <end position="411"/>
    </location>
</feature>
<feature type="domain" description="C2 tensin-type" evidence="2">
    <location>
        <begin position="18"/>
        <end position="256"/>
    </location>
</feature>
<feature type="region of interest" description="Disordered" evidence="1">
    <location>
        <begin position="134"/>
        <end position="174"/>
    </location>
</feature>
<feature type="compositionally biased region" description="Polar residues" evidence="1">
    <location>
        <begin position="412"/>
        <end position="422"/>
    </location>
</feature>
<dbReference type="EMBL" id="LUCH01002460">
    <property type="protein sequence ID" value="KAF5401459.1"/>
    <property type="molecule type" value="Genomic_DNA"/>
</dbReference>
<dbReference type="SUPFAM" id="SSF49562">
    <property type="entry name" value="C2 domain (Calcium/lipid-binding domain, CaLB)"/>
    <property type="match status" value="1"/>
</dbReference>
<feature type="region of interest" description="Disordered" evidence="1">
    <location>
        <begin position="277"/>
        <end position="299"/>
    </location>
</feature>
<name>A0A8J4TL57_9TREM</name>
<sequence>MSPDRSDSPVDSLDCSSRTVGFPSQVLAKSFPVEVPDSKAQLYAQCQTTVGLPSDPLITLETWSSLPIQDEQFCVIDENELLLAGDVCVKVCLRQHRLNKLKLCRLWFNTFFVELFASNDGIRENGATGSIVHQKASLHPGPSPHSVQTPSKTVSKPTQDQVSMHGSNPVARPTNLGFIRDGLVLHASKQTRVVPENRPTETHKLLHQTNEQGYAFKMSRGVVTLKLGRSDLDHVMKRSRKLLSPDFTITLIFHSTAIEKNIKTSMVNTKVPLTVSVPSSSDHEKTRPPIAKTTSPSKGGLASLAASLNLSLPLHSLYTRSMRIPGGRTKKSSFPTRPKLTSLSDLDEPTQFLVPTSIPVDPKISPYSSEVGSVNASKNSDTASSDRPLENELSSDEYSEGEHYTDTDSDTHVSGSNRSMSDASRLPFLNPSRSLDIVKRPQLNDDHLSNRHSRSLGQFPQHPLLTGCHPASDPACSTSRSVVNPYTSTPIRHYYVKHPGRNPLTSPTDTHQP</sequence>
<proteinExistence type="predicted"/>
<reference evidence="3" key="1">
    <citation type="submission" date="2019-05" db="EMBL/GenBank/DDBJ databases">
        <title>Annotation for the trematode Paragonimus heterotremus.</title>
        <authorList>
            <person name="Choi Y.-J."/>
        </authorList>
    </citation>
    <scope>NUCLEOTIDE SEQUENCE</scope>
    <source>
        <strain evidence="3">LC</strain>
    </source>
</reference>
<dbReference type="Proteomes" id="UP000748531">
    <property type="component" value="Unassembled WGS sequence"/>
</dbReference>
<dbReference type="OrthoDB" id="16692at2759"/>
<dbReference type="SMART" id="SM01326">
    <property type="entry name" value="PTEN_C2"/>
    <property type="match status" value="1"/>
</dbReference>
<feature type="compositionally biased region" description="Polar residues" evidence="1">
    <location>
        <begin position="366"/>
        <end position="385"/>
    </location>
</feature>
<dbReference type="PROSITE" id="PS51182">
    <property type="entry name" value="C2_TENSIN"/>
    <property type="match status" value="1"/>
</dbReference>
<feature type="compositionally biased region" description="Polar residues" evidence="1">
    <location>
        <begin position="332"/>
        <end position="344"/>
    </location>
</feature>
<evidence type="ECO:0000256" key="1">
    <source>
        <dbReference type="SAM" id="MobiDB-lite"/>
    </source>
</evidence>